<accession>A0A0N0ZUY7</accession>
<evidence type="ECO:0000259" key="5">
    <source>
        <dbReference type="Pfam" id="PF25390"/>
    </source>
</evidence>
<proteinExistence type="predicted"/>
<dbReference type="EMBL" id="LJOD01000009">
    <property type="protein sequence ID" value="KPE50489.1"/>
    <property type="molecule type" value="Genomic_DNA"/>
</dbReference>
<reference evidence="6 7" key="1">
    <citation type="journal article" date="2015" name="Genom Data">
        <title>Draft genome sequence of a multidrug-resistant Chryseobacterium indologenes isolate from Malaysia.</title>
        <authorList>
            <person name="Yu C.Y."/>
            <person name="Ang G.Y."/>
            <person name="Cheng H.J."/>
            <person name="Cheong Y.M."/>
            <person name="Yin W.F."/>
            <person name="Chan K.G."/>
        </authorList>
    </citation>
    <scope>NUCLEOTIDE SEQUENCE [LARGE SCALE GENOMIC DNA]</scope>
    <source>
        <strain evidence="6 7">CI_885</strain>
    </source>
</reference>
<dbReference type="SUPFAM" id="SSF50985">
    <property type="entry name" value="RCC1/BLIP-II"/>
    <property type="match status" value="1"/>
</dbReference>
<feature type="domain" description="Secretion system C-terminal sorting" evidence="4">
    <location>
        <begin position="397"/>
        <end position="464"/>
    </location>
</feature>
<dbReference type="PANTHER" id="PTHR45982:SF1">
    <property type="entry name" value="REGULATOR OF CHROMOSOME CONDENSATION"/>
    <property type="match status" value="1"/>
</dbReference>
<feature type="domain" description="RCC1-like" evidence="5">
    <location>
        <begin position="27"/>
        <end position="308"/>
    </location>
</feature>
<dbReference type="PROSITE" id="PS50012">
    <property type="entry name" value="RCC1_3"/>
    <property type="match status" value="3"/>
</dbReference>
<dbReference type="AlphaFoldDB" id="A0A0N0ZUY7"/>
<name>A0A0N0ZUY7_CHRID</name>
<evidence type="ECO:0000313" key="6">
    <source>
        <dbReference type="EMBL" id="KPE50489.1"/>
    </source>
</evidence>
<sequence length="466" mass="50771">MKKIYLCLALFGALHNVSAQKDYCVKDISITYTTISIFTTDGKIYTWGQNSFGQAGTGNFQDQNTPYQRPAIPDFATVFHGLSHTVGLTKDGKIYGWGRNMRSQVGDGTIIDRNTPVQVGTDTDWRKVTAGTVHTIALKNNGTLWGWGNNSACELHATPANPYPNDYYVQPIQLSPDNTWEDITGGGARTFGIKKDGTLWARGRNSGYGLGIGYGENMCITNFTKIGTDTNWKKIFTSASGDFTLALKTNNTLWAWGDNVQGAVGNGTSTFVQSPVQIGADTWKDVAAGQSYSVGIKSNGTLWGWGRGCWDYTGAIITPAHSLSPVQVGNDTDWVKVYGGHCASLAQKADGSVWAWGGYGNIWNGGVPTSSLQPVLIFQCARASTSETDFELSDIILYPNPADDKICWAKNIPIEKVTIYDMSGKLVSLQRVSENFVNVSGLVTGSYLIKLESKDKLIYNSKFIKK</sequence>
<dbReference type="PATRIC" id="fig|253.9.peg.4669"/>
<dbReference type="Proteomes" id="UP000037953">
    <property type="component" value="Unassembled WGS sequence"/>
</dbReference>
<dbReference type="PANTHER" id="PTHR45982">
    <property type="entry name" value="REGULATOR OF CHROMOSOME CONDENSATION"/>
    <property type="match status" value="1"/>
</dbReference>
<dbReference type="OrthoDB" id="1081439at2"/>
<dbReference type="PRINTS" id="PR00633">
    <property type="entry name" value="RCCNDNSATION"/>
</dbReference>
<dbReference type="InterPro" id="IPR000408">
    <property type="entry name" value="Reg_chr_condens"/>
</dbReference>
<dbReference type="Gene3D" id="2.130.10.30">
    <property type="entry name" value="Regulator of chromosome condensation 1/beta-lactamase-inhibitor protein II"/>
    <property type="match status" value="2"/>
</dbReference>
<dbReference type="InterPro" id="IPR058923">
    <property type="entry name" value="RCC1-like_dom"/>
</dbReference>
<reference evidence="7" key="2">
    <citation type="submission" date="2015-09" db="EMBL/GenBank/DDBJ databases">
        <title>Draft genome sequence of a multidrug-resistant Chryseobacterium indologenes isolate from Malaysia.</title>
        <authorList>
            <person name="Yu C.Y."/>
            <person name="Ang G.Y."/>
            <person name="Chan K.-G."/>
        </authorList>
    </citation>
    <scope>NUCLEOTIDE SEQUENCE [LARGE SCALE GENOMIC DNA]</scope>
    <source>
        <strain evidence="7">CI_885</strain>
    </source>
</reference>
<dbReference type="InterPro" id="IPR026444">
    <property type="entry name" value="Secre_tail"/>
</dbReference>
<evidence type="ECO:0000256" key="2">
    <source>
        <dbReference type="ARBA" id="ARBA00022729"/>
    </source>
</evidence>
<evidence type="ECO:0000313" key="7">
    <source>
        <dbReference type="Proteomes" id="UP000037953"/>
    </source>
</evidence>
<dbReference type="InterPro" id="IPR009091">
    <property type="entry name" value="RCC1/BLIP-II"/>
</dbReference>
<keyword evidence="1" id="KW-0344">Guanine-nucleotide releasing factor</keyword>
<keyword evidence="2" id="KW-0732">Signal</keyword>
<dbReference type="GO" id="GO:0005085">
    <property type="term" value="F:guanyl-nucleotide exchange factor activity"/>
    <property type="evidence" value="ECO:0007669"/>
    <property type="project" value="TreeGrafter"/>
</dbReference>
<evidence type="ECO:0000259" key="4">
    <source>
        <dbReference type="Pfam" id="PF18962"/>
    </source>
</evidence>
<evidence type="ECO:0000256" key="1">
    <source>
        <dbReference type="ARBA" id="ARBA00022658"/>
    </source>
</evidence>
<dbReference type="InterPro" id="IPR051553">
    <property type="entry name" value="Ran_GTPase-activating"/>
</dbReference>
<evidence type="ECO:0000256" key="3">
    <source>
        <dbReference type="ARBA" id="ARBA00022737"/>
    </source>
</evidence>
<protein>
    <submittedName>
        <fullName evidence="6">Uncharacterized protein</fullName>
    </submittedName>
</protein>
<gene>
    <name evidence="6" type="ORF">AOB46_13935</name>
</gene>
<keyword evidence="3" id="KW-0677">Repeat</keyword>
<dbReference type="GO" id="GO:0005737">
    <property type="term" value="C:cytoplasm"/>
    <property type="evidence" value="ECO:0007669"/>
    <property type="project" value="TreeGrafter"/>
</dbReference>
<comment type="caution">
    <text evidence="6">The sequence shown here is derived from an EMBL/GenBank/DDBJ whole genome shotgun (WGS) entry which is preliminary data.</text>
</comment>
<organism evidence="6 7">
    <name type="scientific">Chryseobacterium indologenes</name>
    <name type="common">Flavobacterium indologenes</name>
    <dbReference type="NCBI Taxonomy" id="253"/>
    <lineage>
        <taxon>Bacteria</taxon>
        <taxon>Pseudomonadati</taxon>
        <taxon>Bacteroidota</taxon>
        <taxon>Flavobacteriia</taxon>
        <taxon>Flavobacteriales</taxon>
        <taxon>Weeksellaceae</taxon>
        <taxon>Chryseobacterium group</taxon>
        <taxon>Chryseobacterium</taxon>
    </lineage>
</organism>
<dbReference type="Pfam" id="PF25390">
    <property type="entry name" value="WD40_RLD"/>
    <property type="match status" value="1"/>
</dbReference>
<dbReference type="RefSeq" id="WP_062700378.1">
    <property type="nucleotide sequence ID" value="NZ_LJOD01000009.1"/>
</dbReference>
<dbReference type="Pfam" id="PF18962">
    <property type="entry name" value="Por_Secre_tail"/>
    <property type="match status" value="1"/>
</dbReference>
<dbReference type="NCBIfam" id="TIGR04183">
    <property type="entry name" value="Por_Secre_tail"/>
    <property type="match status" value="1"/>
</dbReference>